<keyword evidence="1" id="KW-0472">Membrane</keyword>
<protein>
    <submittedName>
        <fullName evidence="2">Uncharacterized protein</fullName>
    </submittedName>
</protein>
<dbReference type="AlphaFoldDB" id="A0A2H0BYI7"/>
<keyword evidence="1" id="KW-0812">Transmembrane</keyword>
<feature type="transmembrane region" description="Helical" evidence="1">
    <location>
        <begin position="294"/>
        <end position="316"/>
    </location>
</feature>
<comment type="caution">
    <text evidence="2">The sequence shown here is derived from an EMBL/GenBank/DDBJ whole genome shotgun (WGS) entry which is preliminary data.</text>
</comment>
<evidence type="ECO:0000256" key="1">
    <source>
        <dbReference type="SAM" id="Phobius"/>
    </source>
</evidence>
<evidence type="ECO:0000313" key="2">
    <source>
        <dbReference type="EMBL" id="PIP62737.1"/>
    </source>
</evidence>
<gene>
    <name evidence="2" type="ORF">COW98_02420</name>
</gene>
<sequence>MKNYNLKLKIFRFCIVIFTFAFCILNLSEANAQQVSLAISPPLIQTVIKPGKAILIAYSLENSGDPTILTARVVSFEPKDNFGNIRLKDRAEGPVRFSLDNAELSLDQPFFLKTKASEQLLLRIRVPEGAPEGDYYYSLLAETTPAIGREGIGSAQAKATIAANILVTISHSGTIEIKPKIVLFQLLSKMKWKIFDSFDEVPLVLVLENQGKNLIRPEGKITLRGLLGTSADYEIVPKNILAESQRLVQATPSAEFSKQLISLALSGFFLGPYKLSANINFGENSPNIFASTSFFAFPFKLVAGIILVTIITVFIIKRFSADED</sequence>
<name>A0A2H0BYI7_9BACT</name>
<dbReference type="Proteomes" id="UP000231021">
    <property type="component" value="Unassembled WGS sequence"/>
</dbReference>
<accession>A0A2H0BYI7</accession>
<organism evidence="2 3">
    <name type="scientific">Candidatus Roizmanbacteria bacterium CG22_combo_CG10-13_8_21_14_all_35_9</name>
    <dbReference type="NCBI Taxonomy" id="1974861"/>
    <lineage>
        <taxon>Bacteria</taxon>
        <taxon>Candidatus Roizmaniibacteriota</taxon>
    </lineage>
</organism>
<keyword evidence="1" id="KW-1133">Transmembrane helix</keyword>
<dbReference type="EMBL" id="PCTB01000048">
    <property type="protein sequence ID" value="PIP62737.1"/>
    <property type="molecule type" value="Genomic_DNA"/>
</dbReference>
<reference evidence="2 3" key="1">
    <citation type="submission" date="2017-09" db="EMBL/GenBank/DDBJ databases">
        <title>Depth-based differentiation of microbial function through sediment-hosted aquifers and enrichment of novel symbionts in the deep terrestrial subsurface.</title>
        <authorList>
            <person name="Probst A.J."/>
            <person name="Ladd B."/>
            <person name="Jarett J.K."/>
            <person name="Geller-Mcgrath D.E."/>
            <person name="Sieber C.M."/>
            <person name="Emerson J.B."/>
            <person name="Anantharaman K."/>
            <person name="Thomas B.C."/>
            <person name="Malmstrom R."/>
            <person name="Stieglmeier M."/>
            <person name="Klingl A."/>
            <person name="Woyke T."/>
            <person name="Ryan C.M."/>
            <person name="Banfield J.F."/>
        </authorList>
    </citation>
    <scope>NUCLEOTIDE SEQUENCE [LARGE SCALE GENOMIC DNA]</scope>
    <source>
        <strain evidence="2">CG22_combo_CG10-13_8_21_14_all_35_9</strain>
    </source>
</reference>
<evidence type="ECO:0000313" key="3">
    <source>
        <dbReference type="Proteomes" id="UP000231021"/>
    </source>
</evidence>
<proteinExistence type="predicted"/>